<evidence type="ECO:0000313" key="2">
    <source>
        <dbReference type="EMBL" id="MPC36305.1"/>
    </source>
</evidence>
<evidence type="ECO:0000256" key="1">
    <source>
        <dbReference type="SAM" id="MobiDB-lite"/>
    </source>
</evidence>
<gene>
    <name evidence="2" type="ORF">E2C01_029759</name>
</gene>
<dbReference type="EMBL" id="VSRR010003479">
    <property type="protein sequence ID" value="MPC36305.1"/>
    <property type="molecule type" value="Genomic_DNA"/>
</dbReference>
<reference evidence="2 3" key="1">
    <citation type="submission" date="2019-05" db="EMBL/GenBank/DDBJ databases">
        <title>Another draft genome of Portunus trituberculatus and its Hox gene families provides insights of decapod evolution.</title>
        <authorList>
            <person name="Jeong J.-H."/>
            <person name="Song I."/>
            <person name="Kim S."/>
            <person name="Choi T."/>
            <person name="Kim D."/>
            <person name="Ryu S."/>
            <person name="Kim W."/>
        </authorList>
    </citation>
    <scope>NUCLEOTIDE SEQUENCE [LARGE SCALE GENOMIC DNA]</scope>
    <source>
        <tissue evidence="2">Muscle</tissue>
    </source>
</reference>
<keyword evidence="3" id="KW-1185">Reference proteome</keyword>
<protein>
    <submittedName>
        <fullName evidence="2">Uncharacterized protein</fullName>
    </submittedName>
</protein>
<feature type="compositionally biased region" description="Gly residues" evidence="1">
    <location>
        <begin position="130"/>
        <end position="141"/>
    </location>
</feature>
<accession>A0A5B7ESC2</accession>
<dbReference type="Proteomes" id="UP000324222">
    <property type="component" value="Unassembled WGS sequence"/>
</dbReference>
<proteinExistence type="predicted"/>
<dbReference type="AlphaFoldDB" id="A0A5B7ESC2"/>
<evidence type="ECO:0000313" key="3">
    <source>
        <dbReference type="Proteomes" id="UP000324222"/>
    </source>
</evidence>
<organism evidence="2 3">
    <name type="scientific">Portunus trituberculatus</name>
    <name type="common">Swimming crab</name>
    <name type="synonym">Neptunus trituberculatus</name>
    <dbReference type="NCBI Taxonomy" id="210409"/>
    <lineage>
        <taxon>Eukaryota</taxon>
        <taxon>Metazoa</taxon>
        <taxon>Ecdysozoa</taxon>
        <taxon>Arthropoda</taxon>
        <taxon>Crustacea</taxon>
        <taxon>Multicrustacea</taxon>
        <taxon>Malacostraca</taxon>
        <taxon>Eumalacostraca</taxon>
        <taxon>Eucarida</taxon>
        <taxon>Decapoda</taxon>
        <taxon>Pleocyemata</taxon>
        <taxon>Brachyura</taxon>
        <taxon>Eubrachyura</taxon>
        <taxon>Portunoidea</taxon>
        <taxon>Portunidae</taxon>
        <taxon>Portuninae</taxon>
        <taxon>Portunus</taxon>
    </lineage>
</organism>
<comment type="caution">
    <text evidence="2">The sequence shown here is derived from an EMBL/GenBank/DDBJ whole genome shotgun (WGS) entry which is preliminary data.</text>
</comment>
<feature type="region of interest" description="Disordered" evidence="1">
    <location>
        <begin position="130"/>
        <end position="149"/>
    </location>
</feature>
<name>A0A5B7ESC2_PORTR</name>
<sequence>MKALTPKATPKLYAWPHLEAISLPSNCFSSSDKQRCVSVAGCRCCCADGSLLSRRNLMPKRSEATETSIEICKHDEDEKSKEERMFSSLGKLRKTFMNKAYDKTVQERNTVMILPSGSCGSDGDSGGGCYGDTGSGSGDYNGDGDAGER</sequence>